<accession>A0A085NCR3</accession>
<reference evidence="1" key="1">
    <citation type="journal article" date="2014" name="Nat. Genet.">
        <title>Genome and transcriptome of the porcine whipworm Trichuris suis.</title>
        <authorList>
            <person name="Jex A.R."/>
            <person name="Nejsum P."/>
            <person name="Schwarz E.M."/>
            <person name="Hu L."/>
            <person name="Young N.D."/>
            <person name="Hall R.S."/>
            <person name="Korhonen P.K."/>
            <person name="Liao S."/>
            <person name="Thamsborg S."/>
            <person name="Xia J."/>
            <person name="Xu P."/>
            <person name="Wang S."/>
            <person name="Scheerlinck J.P."/>
            <person name="Hofmann A."/>
            <person name="Sternberg P.W."/>
            <person name="Wang J."/>
            <person name="Gasser R.B."/>
        </authorList>
    </citation>
    <scope>NUCLEOTIDE SEQUENCE [LARGE SCALE GENOMIC DNA]</scope>
    <source>
        <strain evidence="1">DCEP-RM93F</strain>
    </source>
</reference>
<feature type="non-terminal residue" evidence="1">
    <location>
        <position position="64"/>
    </location>
</feature>
<organism evidence="1">
    <name type="scientific">Trichuris suis</name>
    <name type="common">pig whipworm</name>
    <dbReference type="NCBI Taxonomy" id="68888"/>
    <lineage>
        <taxon>Eukaryota</taxon>
        <taxon>Metazoa</taxon>
        <taxon>Ecdysozoa</taxon>
        <taxon>Nematoda</taxon>
        <taxon>Enoplea</taxon>
        <taxon>Dorylaimia</taxon>
        <taxon>Trichinellida</taxon>
        <taxon>Trichuridae</taxon>
        <taxon>Trichuris</taxon>
    </lineage>
</organism>
<dbReference type="Proteomes" id="UP000030758">
    <property type="component" value="Unassembled WGS sequence"/>
</dbReference>
<name>A0A085NCR3_9BILA</name>
<dbReference type="EMBL" id="KL367516">
    <property type="protein sequence ID" value="KFD67259.1"/>
    <property type="molecule type" value="Genomic_DNA"/>
</dbReference>
<protein>
    <submittedName>
        <fullName evidence="1">Uncharacterized protein</fullName>
    </submittedName>
</protein>
<proteinExistence type="predicted"/>
<gene>
    <name evidence="1" type="ORF">M514_20508</name>
</gene>
<sequence>MHAKMLFVTIGKTEALLMVSQNQISGFTVSFSVFNRYYCSGEEDNCGNSKRELHGADVSYQCLE</sequence>
<dbReference type="AlphaFoldDB" id="A0A085NCR3"/>
<evidence type="ECO:0000313" key="1">
    <source>
        <dbReference type="EMBL" id="KFD67259.1"/>
    </source>
</evidence>